<dbReference type="SMART" id="SM00271">
    <property type="entry name" value="DnaJ"/>
    <property type="match status" value="1"/>
</dbReference>
<sequence>MHSKKLDAALTAILFQQYGEYQELNLIKQLQQAPYFMFTDLEFNDSLQLFQVHFAIYNTLYRLADIWYADKRCQLLIELNRIHIQPFARQPVANEQKNAGPLAQQDPLRSYYLDWQNFCQTNRQDVEAMLTTFWQKFSAYLIEPTELHAAYQTLNCSNGCDVVVAREQYKRLSLKYHPDKGGDNQKFQQINWAWGLIKQAKHK</sequence>
<evidence type="ECO:0000313" key="4">
    <source>
        <dbReference type="Proteomes" id="UP000244441"/>
    </source>
</evidence>
<reference evidence="3 4" key="1">
    <citation type="submission" date="2018-01" db="EMBL/GenBank/DDBJ databases">
        <title>Genome sequence of a Cantenovulum-like bacteria.</title>
        <authorList>
            <person name="Tan W.R."/>
            <person name="Lau N.-S."/>
            <person name="Go F."/>
            <person name="Amirul A.-A.A."/>
        </authorList>
    </citation>
    <scope>NUCLEOTIDE SEQUENCE [LARGE SCALE GENOMIC DNA]</scope>
    <source>
        <strain evidence="3 4">CCB-QB4</strain>
    </source>
</reference>
<keyword evidence="4" id="KW-1185">Reference proteome</keyword>
<dbReference type="InterPro" id="IPR001623">
    <property type="entry name" value="DnaJ_domain"/>
</dbReference>
<dbReference type="Proteomes" id="UP000244441">
    <property type="component" value="Chromosome"/>
</dbReference>
<keyword evidence="1" id="KW-0143">Chaperone</keyword>
<dbReference type="InterPro" id="IPR036869">
    <property type="entry name" value="J_dom_sf"/>
</dbReference>
<feature type="domain" description="J" evidence="2">
    <location>
        <begin position="149"/>
        <end position="203"/>
    </location>
</feature>
<name>A0A2S0VUN6_9ALTE</name>
<gene>
    <name evidence="3" type="ORF">C2869_16470</name>
</gene>
<evidence type="ECO:0000256" key="1">
    <source>
        <dbReference type="ARBA" id="ARBA00023186"/>
    </source>
</evidence>
<evidence type="ECO:0000259" key="2">
    <source>
        <dbReference type="PROSITE" id="PS50076"/>
    </source>
</evidence>
<dbReference type="AlphaFoldDB" id="A0A2S0VUN6"/>
<organism evidence="3 4">
    <name type="scientific">Saccharobesus litoralis</name>
    <dbReference type="NCBI Taxonomy" id="2172099"/>
    <lineage>
        <taxon>Bacteria</taxon>
        <taxon>Pseudomonadati</taxon>
        <taxon>Pseudomonadota</taxon>
        <taxon>Gammaproteobacteria</taxon>
        <taxon>Alteromonadales</taxon>
        <taxon>Alteromonadaceae</taxon>
        <taxon>Saccharobesus</taxon>
    </lineage>
</organism>
<dbReference type="EMBL" id="CP026604">
    <property type="protein sequence ID" value="AWB67919.1"/>
    <property type="molecule type" value="Genomic_DNA"/>
</dbReference>
<dbReference type="InterPro" id="IPR021059">
    <property type="entry name" value="DnaJ-related_N"/>
</dbReference>
<dbReference type="PROSITE" id="PS50076">
    <property type="entry name" value="DNAJ_2"/>
    <property type="match status" value="1"/>
</dbReference>
<dbReference type="Pfam" id="PF00226">
    <property type="entry name" value="DnaJ"/>
    <property type="match status" value="1"/>
</dbReference>
<protein>
    <recommendedName>
        <fullName evidence="2">J domain-containing protein</fullName>
    </recommendedName>
</protein>
<evidence type="ECO:0000313" key="3">
    <source>
        <dbReference type="EMBL" id="AWB67919.1"/>
    </source>
</evidence>
<dbReference type="KEGG" id="cate:C2869_16470"/>
<dbReference type="SUPFAM" id="SSF46565">
    <property type="entry name" value="Chaperone J-domain"/>
    <property type="match status" value="1"/>
</dbReference>
<dbReference type="OrthoDB" id="581986at2"/>
<dbReference type="Gene3D" id="1.10.287.110">
    <property type="entry name" value="DnaJ domain"/>
    <property type="match status" value="1"/>
</dbReference>
<dbReference type="Pfam" id="PF12339">
    <property type="entry name" value="DNAJ_related"/>
    <property type="match status" value="1"/>
</dbReference>
<accession>A0A2S0VUN6</accession>
<dbReference type="RefSeq" id="WP_108603985.1">
    <property type="nucleotide sequence ID" value="NZ_CP026604.1"/>
</dbReference>
<proteinExistence type="predicted"/>
<dbReference type="CDD" id="cd06257">
    <property type="entry name" value="DnaJ"/>
    <property type="match status" value="1"/>
</dbReference>